<dbReference type="SUPFAM" id="SSF52540">
    <property type="entry name" value="P-loop containing nucleoside triphosphate hydrolases"/>
    <property type="match status" value="1"/>
</dbReference>
<dbReference type="PRINTS" id="PR00364">
    <property type="entry name" value="DISEASERSIST"/>
</dbReference>
<dbReference type="InterPro" id="IPR016032">
    <property type="entry name" value="Sig_transdc_resp-reg_C-effctor"/>
</dbReference>
<dbReference type="InterPro" id="IPR027417">
    <property type="entry name" value="P-loop_NTPase"/>
</dbReference>
<dbReference type="InterPro" id="IPR049945">
    <property type="entry name" value="AAA_22"/>
</dbReference>
<dbReference type="Pfam" id="PF00196">
    <property type="entry name" value="GerE"/>
    <property type="match status" value="1"/>
</dbReference>
<dbReference type="InterPro" id="IPR000792">
    <property type="entry name" value="Tscrpt_reg_LuxR_C"/>
</dbReference>
<dbReference type="InterPro" id="IPR011990">
    <property type="entry name" value="TPR-like_helical_dom_sf"/>
</dbReference>
<dbReference type="SUPFAM" id="SSF48452">
    <property type="entry name" value="TPR-like"/>
    <property type="match status" value="1"/>
</dbReference>
<dbReference type="AlphaFoldDB" id="A0A7W7CFM7"/>
<dbReference type="PANTHER" id="PTHR47691">
    <property type="entry name" value="REGULATOR-RELATED"/>
    <property type="match status" value="1"/>
</dbReference>
<sequence>MSSAAPLRNLPVDMTSFIDRTREAARARQLLHDHRLVTLTGPGGVGKSRLAVRVAGQARRAYPDGVWHVELAPLDDPRLLAQTVADRLGGAERSTRPPLEAMREFLRTRRLLLVLDNCEHLIAACAELVSALLAWAPGLTVLATGRQGLGIDGEHLLPVPPLTVPPGDRRLTLTELRDFGSVRLLLARGGLAATPVNREAIAQLCRRLEGIPLAIELAAARLPGSGPEELLDRLDQRFEVLIAGGGTVPRQQTMLATVEWSFGLCSPAERILWERLSVCAGGFDLAAAEHLATGPDLTRAEVLDALTGLVDKSVVTKDSDGHRARYRMLETIRQYGRDRLLAKAELTGWRRRHRDHYLAMALEFRASWHGPDQARWSRRCDADLANVRAALEFSLSEPGEAPEALRLVAALGWYWAACGATQEGQLWLNRCLAAAPEPTEWRATALWIAAQTAVVRGDLETATRRVEECAELAGKLDSAATLAYAIQYQATLAMYQGETTKALALYREATDRHRREGDELAICLTLAQAALCHCLRADPAQDDLTAAIALCRESTAAAGAVGEVWLRSWGQTLMALALWLSGRPADAAPLLLESIRAKRTFADRFGLSMSLEVLVWSAAATGRPAEAACLTGAVESMLTPVGTSFFTIDIMAGYRAEATARIRKSLSAKEFDAARRRGLRFDLAQAVAYAEELLTTSPAPQALTRRQLEVAELVAQGLSNKEIARELTIAQRTAEAHLEHILARLGLRSRSQVAAWVAQRVRR</sequence>
<name>A0A7W7CFM7_9PSEU</name>
<dbReference type="EC" id="2.7.11.1" evidence="2"/>
<dbReference type="EMBL" id="JACHMH010000001">
    <property type="protein sequence ID" value="MBB4678961.1"/>
    <property type="molecule type" value="Genomic_DNA"/>
</dbReference>
<evidence type="ECO:0000313" key="3">
    <source>
        <dbReference type="Proteomes" id="UP000533598"/>
    </source>
</evidence>
<protein>
    <submittedName>
        <fullName evidence="2">Non-specific serine/threonine protein kinase</fullName>
        <ecNumber evidence="2">2.7.11.1</ecNumber>
    </submittedName>
</protein>
<feature type="domain" description="HTH luxR-type" evidence="1">
    <location>
        <begin position="696"/>
        <end position="761"/>
    </location>
</feature>
<dbReference type="InterPro" id="IPR058852">
    <property type="entry name" value="HTH_77"/>
</dbReference>
<dbReference type="Gene3D" id="1.10.10.10">
    <property type="entry name" value="Winged helix-like DNA-binding domain superfamily/Winged helix DNA-binding domain"/>
    <property type="match status" value="1"/>
</dbReference>
<dbReference type="SMART" id="SM00421">
    <property type="entry name" value="HTH_LUXR"/>
    <property type="match status" value="1"/>
</dbReference>
<reference evidence="2 3" key="1">
    <citation type="submission" date="2020-08" db="EMBL/GenBank/DDBJ databases">
        <title>Sequencing the genomes of 1000 actinobacteria strains.</title>
        <authorList>
            <person name="Klenk H.-P."/>
        </authorList>
    </citation>
    <scope>NUCLEOTIDE SEQUENCE [LARGE SCALE GENOMIC DNA]</scope>
    <source>
        <strain evidence="2 3">DSM 44230</strain>
    </source>
</reference>
<dbReference type="CDD" id="cd06170">
    <property type="entry name" value="LuxR_C_like"/>
    <property type="match status" value="1"/>
</dbReference>
<gene>
    <name evidence="2" type="ORF">HNR67_005079</name>
</gene>
<dbReference type="Pfam" id="PF13401">
    <property type="entry name" value="AAA_22"/>
    <property type="match status" value="1"/>
</dbReference>
<dbReference type="Gene3D" id="1.25.40.10">
    <property type="entry name" value="Tetratricopeptide repeat domain"/>
    <property type="match status" value="1"/>
</dbReference>
<dbReference type="GO" id="GO:0003677">
    <property type="term" value="F:DNA binding"/>
    <property type="evidence" value="ECO:0007669"/>
    <property type="project" value="InterPro"/>
</dbReference>
<dbReference type="Pfam" id="PF25872">
    <property type="entry name" value="HTH_77"/>
    <property type="match status" value="1"/>
</dbReference>
<comment type="caution">
    <text evidence="2">The sequence shown here is derived from an EMBL/GenBank/DDBJ whole genome shotgun (WGS) entry which is preliminary data.</text>
</comment>
<dbReference type="SUPFAM" id="SSF46894">
    <property type="entry name" value="C-terminal effector domain of the bipartite response regulators"/>
    <property type="match status" value="1"/>
</dbReference>
<organism evidence="2 3">
    <name type="scientific">Crossiella cryophila</name>
    <dbReference type="NCBI Taxonomy" id="43355"/>
    <lineage>
        <taxon>Bacteria</taxon>
        <taxon>Bacillati</taxon>
        <taxon>Actinomycetota</taxon>
        <taxon>Actinomycetes</taxon>
        <taxon>Pseudonocardiales</taxon>
        <taxon>Pseudonocardiaceae</taxon>
        <taxon>Crossiella</taxon>
    </lineage>
</organism>
<dbReference type="Gene3D" id="3.40.50.300">
    <property type="entry name" value="P-loop containing nucleotide triphosphate hydrolases"/>
    <property type="match status" value="1"/>
</dbReference>
<dbReference type="PANTHER" id="PTHR47691:SF3">
    <property type="entry name" value="HTH-TYPE TRANSCRIPTIONAL REGULATOR RV0890C-RELATED"/>
    <property type="match status" value="1"/>
</dbReference>
<proteinExistence type="predicted"/>
<dbReference type="Proteomes" id="UP000533598">
    <property type="component" value="Unassembled WGS sequence"/>
</dbReference>
<dbReference type="GO" id="GO:0016887">
    <property type="term" value="F:ATP hydrolysis activity"/>
    <property type="evidence" value="ECO:0007669"/>
    <property type="project" value="InterPro"/>
</dbReference>
<keyword evidence="2" id="KW-0723">Serine/threonine-protein kinase</keyword>
<evidence type="ECO:0000313" key="2">
    <source>
        <dbReference type="EMBL" id="MBB4678961.1"/>
    </source>
</evidence>
<keyword evidence="2" id="KW-0418">Kinase</keyword>
<dbReference type="RefSeq" id="WP_185004763.1">
    <property type="nucleotide sequence ID" value="NZ_BAAAUI010000074.1"/>
</dbReference>
<dbReference type="GO" id="GO:0004674">
    <property type="term" value="F:protein serine/threonine kinase activity"/>
    <property type="evidence" value="ECO:0007669"/>
    <property type="project" value="UniProtKB-KW"/>
</dbReference>
<keyword evidence="3" id="KW-1185">Reference proteome</keyword>
<dbReference type="PRINTS" id="PR00038">
    <property type="entry name" value="HTHLUXR"/>
</dbReference>
<dbReference type="InterPro" id="IPR036388">
    <property type="entry name" value="WH-like_DNA-bd_sf"/>
</dbReference>
<accession>A0A7W7CFM7</accession>
<evidence type="ECO:0000259" key="1">
    <source>
        <dbReference type="PROSITE" id="PS50043"/>
    </source>
</evidence>
<keyword evidence="2" id="KW-0808">Transferase</keyword>
<dbReference type="GO" id="GO:0006355">
    <property type="term" value="P:regulation of DNA-templated transcription"/>
    <property type="evidence" value="ECO:0007669"/>
    <property type="project" value="InterPro"/>
</dbReference>
<dbReference type="PROSITE" id="PS50043">
    <property type="entry name" value="HTH_LUXR_2"/>
    <property type="match status" value="1"/>
</dbReference>